<dbReference type="InterPro" id="IPR000772">
    <property type="entry name" value="Ricin_B_lectin"/>
</dbReference>
<feature type="domain" description="Ricin B lectin" evidence="1">
    <location>
        <begin position="201"/>
        <end position="338"/>
    </location>
</feature>
<dbReference type="SUPFAM" id="SSF50370">
    <property type="entry name" value="Ricin B-like lectins"/>
    <property type="match status" value="2"/>
</dbReference>
<keyword evidence="3" id="KW-1185">Reference proteome</keyword>
<evidence type="ECO:0000313" key="2">
    <source>
        <dbReference type="EMBL" id="GHF94505.1"/>
    </source>
</evidence>
<protein>
    <recommendedName>
        <fullName evidence="1">Ricin B lectin domain-containing protein</fullName>
    </recommendedName>
</protein>
<dbReference type="EMBL" id="BNAW01000002">
    <property type="protein sequence ID" value="GHF94505.1"/>
    <property type="molecule type" value="Genomic_DNA"/>
</dbReference>
<dbReference type="Gene3D" id="2.80.10.50">
    <property type="match status" value="2"/>
</dbReference>
<accession>A0ABQ3JXL9</accession>
<comment type="caution">
    <text evidence="2">The sequence shown here is derived from an EMBL/GenBank/DDBJ whole genome shotgun (WGS) entry which is preliminary data.</text>
</comment>
<name>A0ABQ3JXL9_9PSEU</name>
<dbReference type="RefSeq" id="WP_373308957.1">
    <property type="nucleotide sequence ID" value="NZ_BNAW01000002.1"/>
</dbReference>
<proteinExistence type="predicted"/>
<organism evidence="2 3">
    <name type="scientific">Amycolatopsis bullii</name>
    <dbReference type="NCBI Taxonomy" id="941987"/>
    <lineage>
        <taxon>Bacteria</taxon>
        <taxon>Bacillati</taxon>
        <taxon>Actinomycetota</taxon>
        <taxon>Actinomycetes</taxon>
        <taxon>Pseudonocardiales</taxon>
        <taxon>Pseudonocardiaceae</taxon>
        <taxon>Amycolatopsis</taxon>
    </lineage>
</organism>
<dbReference type="PROSITE" id="PS50231">
    <property type="entry name" value="RICIN_B_LECTIN"/>
    <property type="match status" value="2"/>
</dbReference>
<dbReference type="Proteomes" id="UP000649955">
    <property type="component" value="Unassembled WGS sequence"/>
</dbReference>
<dbReference type="SMART" id="SM00458">
    <property type="entry name" value="RICIN"/>
    <property type="match status" value="2"/>
</dbReference>
<dbReference type="InterPro" id="IPR035992">
    <property type="entry name" value="Ricin_B-like_lectins"/>
</dbReference>
<sequence>MQRFLWSARAESTARTFAERLVTEPHSGVLADYRDLPSSDRDEVARETLRLLRDNDAAVLRFVRARGGTNALTHAADSEWGRAVLSEMAHELRGVCPALPRPPMPGPWTRPSPRVSGEPPLPANPFTPGTAPVEITATARKIAEWTADDQNVVTPLQASPARSEAPVETITLIPMGAARLRITSFPTVSPDGHPWSPGGGGAAFRIVNRNSGKVLGVDRMSTADSARVVQFGDNGTDDHLWHLVANGDGWYRIRNHHSGKVLGVDRMSTADSAQVVQFSDNGTADHLWQLIDNGDGWWRLKNRNSGKVLGVEGMSTEDSAQVVQSGDTGTADHLWLLVPDGRVRIENRNSGKVLGVDRMSADDSARVVQFADNGTDDHLWSFERTAAGWFLIRNAHSGKVLGVDLMSTADSAIVVQFTDNGTPDHEWRLRDDGNGWFRIVNRNSGKVLGVDRMSTADSAQVVQFADNGTADHLWRLR</sequence>
<dbReference type="Pfam" id="PF14200">
    <property type="entry name" value="RicinB_lectin_2"/>
    <property type="match status" value="3"/>
</dbReference>
<evidence type="ECO:0000313" key="3">
    <source>
        <dbReference type="Proteomes" id="UP000649955"/>
    </source>
</evidence>
<feature type="domain" description="Ricin B lectin" evidence="1">
    <location>
        <begin position="340"/>
        <end position="477"/>
    </location>
</feature>
<dbReference type="CDD" id="cd00161">
    <property type="entry name" value="beta-trefoil_Ricin-like"/>
    <property type="match status" value="1"/>
</dbReference>
<gene>
    <name evidence="2" type="ORF">GCM10017567_06220</name>
</gene>
<reference evidence="3" key="1">
    <citation type="journal article" date="2019" name="Int. J. Syst. Evol. Microbiol.">
        <title>The Global Catalogue of Microorganisms (GCM) 10K type strain sequencing project: providing services to taxonomists for standard genome sequencing and annotation.</title>
        <authorList>
            <consortium name="The Broad Institute Genomics Platform"/>
            <consortium name="The Broad Institute Genome Sequencing Center for Infectious Disease"/>
            <person name="Wu L."/>
            <person name="Ma J."/>
        </authorList>
    </citation>
    <scope>NUCLEOTIDE SEQUENCE [LARGE SCALE GENOMIC DNA]</scope>
    <source>
        <strain evidence="3">CGMCC 4.7680</strain>
    </source>
</reference>
<evidence type="ECO:0000259" key="1">
    <source>
        <dbReference type="SMART" id="SM00458"/>
    </source>
</evidence>